<feature type="transmembrane region" description="Helical" evidence="1">
    <location>
        <begin position="62"/>
        <end position="84"/>
    </location>
</feature>
<evidence type="ECO:0000313" key="2">
    <source>
        <dbReference type="EMBL" id="KRG22416.1"/>
    </source>
</evidence>
<keyword evidence="1" id="KW-0812">Transmembrane</keyword>
<name>A0A0Q9YNX2_9GAMM</name>
<keyword evidence="1" id="KW-1133">Transmembrane helix</keyword>
<proteinExistence type="predicted"/>
<sequence length="249" mass="28168">MFTLKSEPQDKLSVVKQGFHFYLHTFWVALPYSLLAAGFILVPQLFIDVTAPSAVENFLHQTPFVLATIVSWLIGFILLSALIFRLHCITEQLPLTFLNSILHALFKLIPLLLLGIVYTLMIISGTLFLIIPGIILAVSLMFSFILFITDNQNVLPTLLTSHRLVWGNWWHALLIISLPLLIDIAVSLGVLLLLFTLFKHYQSGLLELYRSLCFANIVIQALFIPLIFCTALSLLNDLRCRQAAPLPRW</sequence>
<dbReference type="EMBL" id="LKAJ01000002">
    <property type="protein sequence ID" value="KRG22416.1"/>
    <property type="molecule type" value="Genomic_DNA"/>
</dbReference>
<dbReference type="EMBL" id="LKAJ02000001">
    <property type="protein sequence ID" value="MCS5712383.1"/>
    <property type="molecule type" value="Genomic_DNA"/>
</dbReference>
<reference evidence="3" key="3">
    <citation type="submission" date="2021-06" db="EMBL/GenBank/DDBJ databases">
        <title>Genomic Description and Analysis of Intracellular Bacteria, Candidatus Berkiella cookevillensis and Candidatus Berkiella aquae.</title>
        <authorList>
            <person name="Kidane D.T."/>
            <person name="Mehari Y.T."/>
            <person name="Rice F.C."/>
            <person name="Arivett B.A."/>
            <person name="Farone A.L."/>
            <person name="Berk S.G."/>
            <person name="Farone M.B."/>
        </authorList>
    </citation>
    <scope>NUCLEOTIDE SEQUENCE</scope>
    <source>
        <strain evidence="3">HT99</strain>
    </source>
</reference>
<feature type="transmembrane region" description="Helical" evidence="1">
    <location>
        <begin position="21"/>
        <end position="42"/>
    </location>
</feature>
<feature type="transmembrane region" description="Helical" evidence="1">
    <location>
        <begin position="214"/>
        <end position="235"/>
    </location>
</feature>
<keyword evidence="1" id="KW-0472">Membrane</keyword>
<feature type="transmembrane region" description="Helical" evidence="1">
    <location>
        <begin position="127"/>
        <end position="148"/>
    </location>
</feature>
<dbReference type="Proteomes" id="UP000051497">
    <property type="component" value="Unassembled WGS sequence"/>
</dbReference>
<evidence type="ECO:0000313" key="3">
    <source>
        <dbReference type="EMBL" id="MCS5712383.1"/>
    </source>
</evidence>
<organism evidence="2">
    <name type="scientific">Candidatus Berkiella aquae</name>
    <dbReference type="NCBI Taxonomy" id="295108"/>
    <lineage>
        <taxon>Bacteria</taxon>
        <taxon>Pseudomonadati</taxon>
        <taxon>Pseudomonadota</taxon>
        <taxon>Gammaproteobacteria</taxon>
        <taxon>Candidatus Berkiellales</taxon>
        <taxon>Candidatus Berkiellaceae</taxon>
        <taxon>Candidatus Berkiella</taxon>
    </lineage>
</organism>
<protein>
    <recommendedName>
        <fullName evidence="5">Membrane domain of glycerophosphoryl diester phosphodiesterase</fullName>
    </recommendedName>
</protein>
<reference evidence="2" key="1">
    <citation type="submission" date="2015-09" db="EMBL/GenBank/DDBJ databases">
        <title>Draft Genome Sequences of Two Novel Amoeba-resistant Intranuclear Bacteria, Candidatus Berkiella cookevillensis and Candidatus Berkiella aquae.</title>
        <authorList>
            <person name="Mehari Y.T."/>
            <person name="Arivett B.A."/>
            <person name="Farone A.L."/>
            <person name="Gunderson J.H."/>
            <person name="Farone M.B."/>
        </authorList>
    </citation>
    <scope>NUCLEOTIDE SEQUENCE [LARGE SCALE GENOMIC DNA]</scope>
    <source>
        <strain evidence="2">HT99</strain>
    </source>
</reference>
<dbReference type="STRING" id="295108.HT99x_00838"/>
<dbReference type="OrthoDB" id="5574458at2"/>
<evidence type="ECO:0008006" key="5">
    <source>
        <dbReference type="Google" id="ProtNLM"/>
    </source>
</evidence>
<comment type="caution">
    <text evidence="2">The sequence shown here is derived from an EMBL/GenBank/DDBJ whole genome shotgun (WGS) entry which is preliminary data.</text>
</comment>
<gene>
    <name evidence="2" type="ORF">HT99x_00838</name>
    <name evidence="3" type="ORF">HT99x_013155</name>
</gene>
<reference evidence="3" key="2">
    <citation type="journal article" date="2016" name="Genome Announc.">
        <title>Draft Genome Sequences of Two Novel Amoeba-Resistant Intranuclear Bacteria, 'Candidatus Berkiella cookevillensis' and 'Candidatus Berkiella aquae'.</title>
        <authorList>
            <person name="Mehari Y.T."/>
            <person name="Arivett B.A."/>
            <person name="Farone A.L."/>
            <person name="Gunderson J.H."/>
            <person name="Farone M.B."/>
        </authorList>
    </citation>
    <scope>NUCLEOTIDE SEQUENCE</scope>
    <source>
        <strain evidence="3">HT99</strain>
    </source>
</reference>
<dbReference type="RefSeq" id="WP_075065466.1">
    <property type="nucleotide sequence ID" value="NZ_LKAJ02000001.1"/>
</dbReference>
<dbReference type="AlphaFoldDB" id="A0A0Q9YNX2"/>
<feature type="transmembrane region" description="Helical" evidence="1">
    <location>
        <begin position="96"/>
        <end position="121"/>
    </location>
</feature>
<feature type="transmembrane region" description="Helical" evidence="1">
    <location>
        <begin position="169"/>
        <end position="194"/>
    </location>
</feature>
<evidence type="ECO:0000256" key="1">
    <source>
        <dbReference type="SAM" id="Phobius"/>
    </source>
</evidence>
<evidence type="ECO:0000313" key="4">
    <source>
        <dbReference type="Proteomes" id="UP000051497"/>
    </source>
</evidence>
<keyword evidence="4" id="KW-1185">Reference proteome</keyword>
<accession>A0A0Q9YNX2</accession>